<proteinExistence type="predicted"/>
<evidence type="ECO:0000313" key="9">
    <source>
        <dbReference type="EMBL" id="GBF04639.1"/>
    </source>
</evidence>
<dbReference type="RefSeq" id="WP_103128124.1">
    <property type="nucleotide sequence ID" value="NZ_BFAG01000002.1"/>
</dbReference>
<evidence type="ECO:0000256" key="7">
    <source>
        <dbReference type="SAM" id="Phobius"/>
    </source>
</evidence>
<feature type="transmembrane region" description="Helical" evidence="7">
    <location>
        <begin position="113"/>
        <end position="133"/>
    </location>
</feature>
<keyword evidence="2" id="KW-1003">Cell membrane</keyword>
<dbReference type="OrthoDB" id="9771372at2"/>
<keyword evidence="7" id="KW-0812">Transmembrane</keyword>
<reference evidence="10" key="1">
    <citation type="submission" date="2018-01" db="EMBL/GenBank/DDBJ databases">
        <title>Draft Genome Sequence of the Radioresistant Bacterium Deinococcus aerius TR0125, Isolated from the Higher Atmosphere above Japan.</title>
        <authorList>
            <person name="Satoh K."/>
            <person name="Arai H."/>
            <person name="Sanzen T."/>
            <person name="Kawaguchi Y."/>
            <person name="Hayashi H."/>
            <person name="Yokobori S."/>
            <person name="Yamagishi A."/>
            <person name="Oono Y."/>
            <person name="Narumi I."/>
        </authorList>
    </citation>
    <scope>NUCLEOTIDE SEQUENCE [LARGE SCALE GENOMIC DNA]</scope>
    <source>
        <strain evidence="10">TR0125</strain>
    </source>
</reference>
<keyword evidence="4" id="KW-0408">Iron</keyword>
<dbReference type="Proteomes" id="UP000236569">
    <property type="component" value="Unassembled WGS sequence"/>
</dbReference>
<feature type="domain" description="4Fe-4S ferredoxin-type" evidence="8">
    <location>
        <begin position="244"/>
        <end position="274"/>
    </location>
</feature>
<evidence type="ECO:0000256" key="2">
    <source>
        <dbReference type="ARBA" id="ARBA00022475"/>
    </source>
</evidence>
<keyword evidence="5" id="KW-0411">Iron-sulfur</keyword>
<dbReference type="GO" id="GO:0005886">
    <property type="term" value="C:plasma membrane"/>
    <property type="evidence" value="ECO:0007669"/>
    <property type="project" value="UniProtKB-SubCell"/>
</dbReference>
<keyword evidence="3" id="KW-0479">Metal-binding</keyword>
<evidence type="ECO:0000256" key="4">
    <source>
        <dbReference type="ARBA" id="ARBA00023004"/>
    </source>
</evidence>
<feature type="transmembrane region" description="Helical" evidence="7">
    <location>
        <begin position="427"/>
        <end position="446"/>
    </location>
</feature>
<dbReference type="PROSITE" id="PS51379">
    <property type="entry name" value="4FE4S_FER_2"/>
    <property type="match status" value="1"/>
</dbReference>
<protein>
    <submittedName>
        <fullName evidence="9">4Fe-4S ferredoxin iron-sulfur binding domain-containing protein</fullName>
    </submittedName>
</protein>
<feature type="transmembrane region" description="Helical" evidence="7">
    <location>
        <begin position="328"/>
        <end position="352"/>
    </location>
</feature>
<accession>A0A2I9CSK3</accession>
<dbReference type="InterPro" id="IPR017900">
    <property type="entry name" value="4Fe4S_Fe_S_CS"/>
</dbReference>
<dbReference type="PANTHER" id="PTHR30224:SF4">
    <property type="entry name" value="ELECTRON TRANSPORT PROTEIN YCCM-RELATED"/>
    <property type="match status" value="1"/>
</dbReference>
<dbReference type="GO" id="GO:0046872">
    <property type="term" value="F:metal ion binding"/>
    <property type="evidence" value="ECO:0007669"/>
    <property type="project" value="UniProtKB-KW"/>
</dbReference>
<organism evidence="9 10">
    <name type="scientific">Deinococcus aerius</name>
    <dbReference type="NCBI Taxonomy" id="200253"/>
    <lineage>
        <taxon>Bacteria</taxon>
        <taxon>Thermotogati</taxon>
        <taxon>Deinococcota</taxon>
        <taxon>Deinococci</taxon>
        <taxon>Deinococcales</taxon>
        <taxon>Deinococcaceae</taxon>
        <taxon>Deinococcus</taxon>
    </lineage>
</organism>
<feature type="transmembrane region" description="Helical" evidence="7">
    <location>
        <begin position="289"/>
        <end position="308"/>
    </location>
</feature>
<evidence type="ECO:0000313" key="10">
    <source>
        <dbReference type="Proteomes" id="UP000236569"/>
    </source>
</evidence>
<name>A0A2I9CSK3_9DEIO</name>
<feature type="transmembrane region" description="Helical" evidence="7">
    <location>
        <begin position="458"/>
        <end position="477"/>
    </location>
</feature>
<dbReference type="AlphaFoldDB" id="A0A2I9CSK3"/>
<sequence>MSAGTTRRRVPGPDLLRLPGLGRFVRWRYARLTLQLPLLGLALLAVFDGLTGRQVAPQNLATVSVWLHYRGLVVLALLVLGNLFCAACPLMLTRGPSRWLRRLTPRLTWPRALRNKYPVLGLTVAFLFAYEAFDLWASPWLTAWLILGYFGAALAVDTLFPAGTFCKHVCPLGNFNFALSHVSPAQIAARDPDVCRSCAGQYCVNGRLEDAGGRGTLGGPAAPLLQLAPLENARTFPGCETELFVPQVRSNQDCTLCLNCVRACPHDNVALVLRPPTRALAAWRPRADVALLGTLLLFAGVANALAMTPPYAAAAQGLASWLGTRSEALVLGLMLGVVLGGGCGLTLALFGWASRLAGRREGMRQAARRWGSAVFPLAFAVWAGHYSFHFLTGWASIVPVLQQALGRLGLPAGTPDWTLAALVPENLLFPLQVALLYAGSGASAYLTARAAQGVWRAAVPVIVWFLVVAALTVLILGQPMQMRGTLLGGPR</sequence>
<keyword evidence="10" id="KW-1185">Reference proteome</keyword>
<keyword evidence="7" id="KW-1133">Transmembrane helix</keyword>
<feature type="transmembrane region" description="Helical" evidence="7">
    <location>
        <begin position="139"/>
        <end position="160"/>
    </location>
</feature>
<dbReference type="PROSITE" id="PS00198">
    <property type="entry name" value="4FE4S_FER_1"/>
    <property type="match status" value="1"/>
</dbReference>
<feature type="transmembrane region" description="Helical" evidence="7">
    <location>
        <begin position="29"/>
        <end position="47"/>
    </location>
</feature>
<evidence type="ECO:0000259" key="8">
    <source>
        <dbReference type="PROSITE" id="PS51379"/>
    </source>
</evidence>
<comment type="caution">
    <text evidence="9">The sequence shown here is derived from an EMBL/GenBank/DDBJ whole genome shotgun (WGS) entry which is preliminary data.</text>
</comment>
<evidence type="ECO:0000256" key="5">
    <source>
        <dbReference type="ARBA" id="ARBA00023014"/>
    </source>
</evidence>
<dbReference type="EMBL" id="BFAG01000002">
    <property type="protein sequence ID" value="GBF04639.1"/>
    <property type="molecule type" value="Genomic_DNA"/>
</dbReference>
<evidence type="ECO:0000256" key="6">
    <source>
        <dbReference type="ARBA" id="ARBA00023136"/>
    </source>
</evidence>
<keyword evidence="6 7" id="KW-0472">Membrane</keyword>
<dbReference type="PANTHER" id="PTHR30224">
    <property type="entry name" value="ELECTRON TRANSPORT PROTEIN"/>
    <property type="match status" value="1"/>
</dbReference>
<dbReference type="InterPro" id="IPR052378">
    <property type="entry name" value="NosR_regulator"/>
</dbReference>
<feature type="transmembrane region" description="Helical" evidence="7">
    <location>
        <begin position="67"/>
        <end position="92"/>
    </location>
</feature>
<dbReference type="InterPro" id="IPR017896">
    <property type="entry name" value="4Fe4S_Fe-S-bd"/>
</dbReference>
<comment type="subcellular location">
    <subcellularLocation>
        <location evidence="1">Cell membrane</location>
    </subcellularLocation>
</comment>
<gene>
    <name evidence="9" type="ORF">DAERI_020236</name>
</gene>
<dbReference type="GO" id="GO:0051536">
    <property type="term" value="F:iron-sulfur cluster binding"/>
    <property type="evidence" value="ECO:0007669"/>
    <property type="project" value="UniProtKB-KW"/>
</dbReference>
<evidence type="ECO:0000256" key="3">
    <source>
        <dbReference type="ARBA" id="ARBA00022723"/>
    </source>
</evidence>
<feature type="transmembrane region" description="Helical" evidence="7">
    <location>
        <begin position="373"/>
        <end position="397"/>
    </location>
</feature>
<evidence type="ECO:0000256" key="1">
    <source>
        <dbReference type="ARBA" id="ARBA00004236"/>
    </source>
</evidence>